<protein>
    <submittedName>
        <fullName evidence="2">Uncharacterized protein</fullName>
    </submittedName>
</protein>
<feature type="compositionally biased region" description="Polar residues" evidence="1">
    <location>
        <begin position="1"/>
        <end position="12"/>
    </location>
</feature>
<evidence type="ECO:0000313" key="3">
    <source>
        <dbReference type="Proteomes" id="UP001369815"/>
    </source>
</evidence>
<dbReference type="Proteomes" id="UP001369815">
    <property type="component" value="Unassembled WGS sequence"/>
</dbReference>
<keyword evidence="3" id="KW-1185">Reference proteome</keyword>
<evidence type="ECO:0000256" key="1">
    <source>
        <dbReference type="SAM" id="MobiDB-lite"/>
    </source>
</evidence>
<dbReference type="AlphaFoldDB" id="A0AAX6MME2"/>
<accession>A0AAX6MME2</accession>
<feature type="compositionally biased region" description="Basic and acidic residues" evidence="1">
    <location>
        <begin position="61"/>
        <end position="89"/>
    </location>
</feature>
<feature type="region of interest" description="Disordered" evidence="1">
    <location>
        <begin position="1"/>
        <end position="91"/>
    </location>
</feature>
<feature type="compositionally biased region" description="Basic and acidic residues" evidence="1">
    <location>
        <begin position="22"/>
        <end position="41"/>
    </location>
</feature>
<reference evidence="2 3" key="1">
    <citation type="journal article" date="2024" name="Front Chem Biol">
        <title>Unveiling the potential of Daldinia eschscholtzii MFLUCC 19-0629 through bioactivity and bioinformatics studies for enhanced sustainable agriculture production.</title>
        <authorList>
            <person name="Brooks S."/>
            <person name="Weaver J.A."/>
            <person name="Klomchit A."/>
            <person name="Alharthi S.A."/>
            <person name="Onlamun T."/>
            <person name="Nurani R."/>
            <person name="Vong T.K."/>
            <person name="Alberti F."/>
            <person name="Greco C."/>
        </authorList>
    </citation>
    <scope>NUCLEOTIDE SEQUENCE [LARGE SCALE GENOMIC DNA]</scope>
    <source>
        <strain evidence="2">MFLUCC 19-0629</strain>
    </source>
</reference>
<organism evidence="2 3">
    <name type="scientific">Daldinia eschscholtzii</name>
    <dbReference type="NCBI Taxonomy" id="292717"/>
    <lineage>
        <taxon>Eukaryota</taxon>
        <taxon>Fungi</taxon>
        <taxon>Dikarya</taxon>
        <taxon>Ascomycota</taxon>
        <taxon>Pezizomycotina</taxon>
        <taxon>Sordariomycetes</taxon>
        <taxon>Xylariomycetidae</taxon>
        <taxon>Xylariales</taxon>
        <taxon>Hypoxylaceae</taxon>
        <taxon>Daldinia</taxon>
    </lineage>
</organism>
<sequence length="104" mass="11745">MSSQLRRSSIASEKTLVATPSQREDALGEKSQESSNCERRKLSSSVRTIAAHSSLPSKMGKAMEKVKSKLRENDSKSKPRDKQRVRDGYPDTAYMWRSLAEKIE</sequence>
<evidence type="ECO:0000313" key="2">
    <source>
        <dbReference type="EMBL" id="KAK6953646.1"/>
    </source>
</evidence>
<gene>
    <name evidence="2" type="ORF">Daesc_005951</name>
</gene>
<comment type="caution">
    <text evidence="2">The sequence shown here is derived from an EMBL/GenBank/DDBJ whole genome shotgun (WGS) entry which is preliminary data.</text>
</comment>
<name>A0AAX6MME2_9PEZI</name>
<proteinExistence type="predicted"/>
<dbReference type="EMBL" id="JBANMG010000005">
    <property type="protein sequence ID" value="KAK6953646.1"/>
    <property type="molecule type" value="Genomic_DNA"/>
</dbReference>